<reference evidence="2" key="1">
    <citation type="submission" date="2012-11" db="EMBL/GenBank/DDBJ databases">
        <authorList>
            <person name="Lucero-Rivera Y.E."/>
            <person name="Tovar-Ramirez D."/>
        </authorList>
    </citation>
    <scope>NUCLEOTIDE SEQUENCE [LARGE SCALE GENOMIC DNA]</scope>
    <source>
        <strain evidence="2">Araruama</strain>
    </source>
</reference>
<gene>
    <name evidence="1" type="ORF">OMM_10476</name>
</gene>
<protein>
    <submittedName>
        <fullName evidence="1">Uncharacterized protein</fullName>
    </submittedName>
</protein>
<proteinExistence type="predicted"/>
<evidence type="ECO:0000313" key="1">
    <source>
        <dbReference type="EMBL" id="ETR68492.1"/>
    </source>
</evidence>
<organism evidence="1 2">
    <name type="scientific">Candidatus Magnetoglobus multicellularis str. Araruama</name>
    <dbReference type="NCBI Taxonomy" id="890399"/>
    <lineage>
        <taxon>Bacteria</taxon>
        <taxon>Pseudomonadati</taxon>
        <taxon>Thermodesulfobacteriota</taxon>
        <taxon>Desulfobacteria</taxon>
        <taxon>Desulfobacterales</taxon>
        <taxon>Desulfobacteraceae</taxon>
        <taxon>Candidatus Magnetoglobus</taxon>
    </lineage>
</organism>
<evidence type="ECO:0000313" key="2">
    <source>
        <dbReference type="Proteomes" id="UP000189670"/>
    </source>
</evidence>
<dbReference type="EMBL" id="ATBP01000933">
    <property type="protein sequence ID" value="ETR68492.1"/>
    <property type="molecule type" value="Genomic_DNA"/>
</dbReference>
<accession>A0A1V1P0U7</accession>
<sequence length="75" mass="8711">MSVIEFNIDDGYIQNIGIQAIQEFMERQLSLLNTQKISGKIIHAIQESGFDHRKELEESRSEAWSEYKSKYLTAC</sequence>
<comment type="caution">
    <text evidence="1">The sequence shown here is derived from an EMBL/GenBank/DDBJ whole genome shotgun (WGS) entry which is preliminary data.</text>
</comment>
<dbReference type="Proteomes" id="UP000189670">
    <property type="component" value="Unassembled WGS sequence"/>
</dbReference>
<dbReference type="AlphaFoldDB" id="A0A1V1P0U7"/>
<name>A0A1V1P0U7_9BACT</name>